<gene>
    <name evidence="3" type="ORF">H9982_00020</name>
</gene>
<evidence type="ECO:0000259" key="2">
    <source>
        <dbReference type="Pfam" id="PF17415"/>
    </source>
</evidence>
<feature type="domain" description="NigD-like C-terminal" evidence="2">
    <location>
        <begin position="122"/>
        <end position="198"/>
    </location>
</feature>
<name>A0A9D2ANN0_9BACT</name>
<dbReference type="InterPro" id="IPR035376">
    <property type="entry name" value="NigD_C"/>
</dbReference>
<dbReference type="AlphaFoldDB" id="A0A9D2ANN0"/>
<protein>
    <recommendedName>
        <fullName evidence="2">NigD-like C-terminal domain-containing protein</fullName>
    </recommendedName>
</protein>
<proteinExistence type="predicted"/>
<accession>A0A9D2ANN0</accession>
<sequence>MKRQTNRLILLSAIFLSGLYILSSCTEENNNGPTIFYSDIVSCHLNDDKSVYFEQILRDDQGCIILRPDEPVINEEIQEDQRILLQYLVNSTPSDSLYNITATYLSAIRYDTIAHATADSIATYPNDLVRMNALWRTGGYINLDISLEYYYRTHKLDLFYSPQQTASDTLDVILRHDRNDDIQGYWTQTYASFYIPEALNPDYKAIRIHANMPNDPIGYTVIKLRD</sequence>
<organism evidence="3 4">
    <name type="scientific">Candidatus Barnesiella excrementipullorum</name>
    <dbReference type="NCBI Taxonomy" id="2838479"/>
    <lineage>
        <taxon>Bacteria</taxon>
        <taxon>Pseudomonadati</taxon>
        <taxon>Bacteroidota</taxon>
        <taxon>Bacteroidia</taxon>
        <taxon>Bacteroidales</taxon>
        <taxon>Barnesiellaceae</taxon>
        <taxon>Barnesiella</taxon>
    </lineage>
</organism>
<keyword evidence="1" id="KW-0732">Signal</keyword>
<dbReference type="Pfam" id="PF17415">
    <property type="entry name" value="NigD_C"/>
    <property type="match status" value="1"/>
</dbReference>
<comment type="caution">
    <text evidence="3">The sequence shown here is derived from an EMBL/GenBank/DDBJ whole genome shotgun (WGS) entry which is preliminary data.</text>
</comment>
<feature type="chain" id="PRO_5039401779" description="NigD-like C-terminal domain-containing protein" evidence="1">
    <location>
        <begin position="27"/>
        <end position="226"/>
    </location>
</feature>
<evidence type="ECO:0000313" key="3">
    <source>
        <dbReference type="EMBL" id="HIX44587.1"/>
    </source>
</evidence>
<reference evidence="3" key="2">
    <citation type="submission" date="2021-04" db="EMBL/GenBank/DDBJ databases">
        <authorList>
            <person name="Gilroy R."/>
        </authorList>
    </citation>
    <scope>NUCLEOTIDE SEQUENCE</scope>
    <source>
        <strain evidence="3">ChiHjej12B11-16260</strain>
    </source>
</reference>
<dbReference type="PROSITE" id="PS51257">
    <property type="entry name" value="PROKAR_LIPOPROTEIN"/>
    <property type="match status" value="1"/>
</dbReference>
<dbReference type="InterPro" id="IPR038143">
    <property type="entry name" value="NigD-like_C_dom_sf"/>
</dbReference>
<feature type="signal peptide" evidence="1">
    <location>
        <begin position="1"/>
        <end position="26"/>
    </location>
</feature>
<dbReference type="Proteomes" id="UP000824246">
    <property type="component" value="Unassembled WGS sequence"/>
</dbReference>
<dbReference type="Gene3D" id="2.60.40.2370">
    <property type="entry name" value="NigD-like, C-terminal beta sandwich domain"/>
    <property type="match status" value="1"/>
</dbReference>
<dbReference type="EMBL" id="DXFB01000001">
    <property type="protein sequence ID" value="HIX44587.1"/>
    <property type="molecule type" value="Genomic_DNA"/>
</dbReference>
<evidence type="ECO:0000256" key="1">
    <source>
        <dbReference type="SAM" id="SignalP"/>
    </source>
</evidence>
<reference evidence="3" key="1">
    <citation type="journal article" date="2021" name="PeerJ">
        <title>Extensive microbial diversity within the chicken gut microbiome revealed by metagenomics and culture.</title>
        <authorList>
            <person name="Gilroy R."/>
            <person name="Ravi A."/>
            <person name="Getino M."/>
            <person name="Pursley I."/>
            <person name="Horton D.L."/>
            <person name="Alikhan N.F."/>
            <person name="Baker D."/>
            <person name="Gharbi K."/>
            <person name="Hall N."/>
            <person name="Watson M."/>
            <person name="Adriaenssens E.M."/>
            <person name="Foster-Nyarko E."/>
            <person name="Jarju S."/>
            <person name="Secka A."/>
            <person name="Antonio M."/>
            <person name="Oren A."/>
            <person name="Chaudhuri R.R."/>
            <person name="La Ragione R."/>
            <person name="Hildebrand F."/>
            <person name="Pallen M.J."/>
        </authorList>
    </citation>
    <scope>NUCLEOTIDE SEQUENCE</scope>
    <source>
        <strain evidence="3">ChiHjej12B11-16260</strain>
    </source>
</reference>
<evidence type="ECO:0000313" key="4">
    <source>
        <dbReference type="Proteomes" id="UP000824246"/>
    </source>
</evidence>